<proteinExistence type="predicted"/>
<gene>
    <name evidence="1" type="ORF">N7E81_17545</name>
</gene>
<keyword evidence="2" id="KW-1185">Reference proteome</keyword>
<organism evidence="1 2">
    <name type="scientific">Reichenbachiella carrageenanivorans</name>
    <dbReference type="NCBI Taxonomy" id="2979869"/>
    <lineage>
        <taxon>Bacteria</taxon>
        <taxon>Pseudomonadati</taxon>
        <taxon>Bacteroidota</taxon>
        <taxon>Cytophagia</taxon>
        <taxon>Cytophagales</taxon>
        <taxon>Reichenbachiellaceae</taxon>
        <taxon>Reichenbachiella</taxon>
    </lineage>
</organism>
<protein>
    <submittedName>
        <fullName evidence="1">YdeI/OmpD-associated family protein</fullName>
    </submittedName>
</protein>
<dbReference type="EMBL" id="CP106735">
    <property type="protein sequence ID" value="UXX79160.1"/>
    <property type="molecule type" value="Genomic_DNA"/>
</dbReference>
<reference evidence="1" key="1">
    <citation type="submission" date="2022-10" db="EMBL/GenBank/DDBJ databases">
        <title>Comparative genomics and taxonomic characterization of three novel marine species of genus Reichenbachiella exhibiting antioxidant and polysaccharide degradation activities.</title>
        <authorList>
            <person name="Muhammad N."/>
            <person name="Lee Y.-J."/>
            <person name="Ko J."/>
            <person name="Kim S.-G."/>
        </authorList>
    </citation>
    <scope>NUCLEOTIDE SEQUENCE</scope>
    <source>
        <strain evidence="1">Wsw4-B4</strain>
    </source>
</reference>
<dbReference type="Pfam" id="PF13376">
    <property type="entry name" value="OmdA"/>
    <property type="match status" value="1"/>
</dbReference>
<evidence type="ECO:0000313" key="1">
    <source>
        <dbReference type="EMBL" id="UXX79160.1"/>
    </source>
</evidence>
<evidence type="ECO:0000313" key="2">
    <source>
        <dbReference type="Proteomes" id="UP001062165"/>
    </source>
</evidence>
<name>A0ABY6D5N6_9BACT</name>
<dbReference type="Proteomes" id="UP001062165">
    <property type="component" value="Chromosome"/>
</dbReference>
<accession>A0ABY6D5N6</accession>
<sequence>MEDVIFFSTASEFGKWLDSNHQKLTEQWIGFYKVKSGIPSMTWPESVDQALCYGWIDGLRKSIDESSYKIRFTPRKLRSHWSVVNLEKMKALMAENLVAPAGLAIYEQRDKSNTNQASFERKDVSLSPGYEEVLKKNEEAWNFFEGLSPSVKKASVWWVISAKQEATRQRRLKVLIESSAAREKIPMLRRSGEKG</sequence>
<dbReference type="RefSeq" id="WP_263050903.1">
    <property type="nucleotide sequence ID" value="NZ_CP106735.1"/>
</dbReference>